<dbReference type="Pfam" id="PF02875">
    <property type="entry name" value="Mur_ligase_C"/>
    <property type="match status" value="1"/>
</dbReference>
<dbReference type="Proteomes" id="UP001596356">
    <property type="component" value="Unassembled WGS sequence"/>
</dbReference>
<dbReference type="PANTHER" id="PTHR23135">
    <property type="entry name" value="MUR LIGASE FAMILY MEMBER"/>
    <property type="match status" value="1"/>
</dbReference>
<feature type="compositionally biased region" description="Basic and acidic residues" evidence="1">
    <location>
        <begin position="245"/>
        <end position="254"/>
    </location>
</feature>
<evidence type="ECO:0000313" key="4">
    <source>
        <dbReference type="Proteomes" id="UP001596356"/>
    </source>
</evidence>
<gene>
    <name evidence="3" type="ORF">ACFQBT_08475</name>
</gene>
<evidence type="ECO:0000259" key="2">
    <source>
        <dbReference type="Pfam" id="PF02875"/>
    </source>
</evidence>
<reference evidence="4" key="1">
    <citation type="journal article" date="2019" name="Int. J. Syst. Evol. Microbiol.">
        <title>The Global Catalogue of Microorganisms (GCM) 10K type strain sequencing project: providing services to taxonomists for standard genome sequencing and annotation.</title>
        <authorList>
            <consortium name="The Broad Institute Genomics Platform"/>
            <consortium name="The Broad Institute Genome Sequencing Center for Infectious Disease"/>
            <person name="Wu L."/>
            <person name="Ma J."/>
        </authorList>
    </citation>
    <scope>NUCLEOTIDE SEQUENCE [LARGE SCALE GENOMIC DNA]</scope>
    <source>
        <strain evidence="4">NBRC 106593</strain>
    </source>
</reference>
<dbReference type="Gene3D" id="3.90.190.20">
    <property type="entry name" value="Mur ligase, C-terminal domain"/>
    <property type="match status" value="1"/>
</dbReference>
<organism evidence="3 4">
    <name type="scientific">Branchiibius cervicis</name>
    <dbReference type="NCBI Taxonomy" id="908252"/>
    <lineage>
        <taxon>Bacteria</taxon>
        <taxon>Bacillati</taxon>
        <taxon>Actinomycetota</taxon>
        <taxon>Actinomycetes</taxon>
        <taxon>Micrococcales</taxon>
        <taxon>Dermacoccaceae</taxon>
        <taxon>Branchiibius</taxon>
    </lineage>
</organism>
<protein>
    <submittedName>
        <fullName evidence="3">Glutamate ligase domain-containing protein</fullName>
    </submittedName>
</protein>
<comment type="caution">
    <text evidence="3">The sequence shown here is derived from an EMBL/GenBank/DDBJ whole genome shotgun (WGS) entry which is preliminary data.</text>
</comment>
<dbReference type="InterPro" id="IPR036615">
    <property type="entry name" value="Mur_ligase_C_dom_sf"/>
</dbReference>
<evidence type="ECO:0000256" key="1">
    <source>
        <dbReference type="SAM" id="MobiDB-lite"/>
    </source>
</evidence>
<dbReference type="InterPro" id="IPR004101">
    <property type="entry name" value="Mur_ligase_C"/>
</dbReference>
<sequence>MDAPAAVDLRRRRPDERRQCPGRRGSGLAAGAPLHDIRQGLRTFTTSYYLSPGRLNKAEVNGADVFVDYCHNPPGMRELGEFVERYAQQKERSVERPVTRIGMIGAPGDRRDADIMELGAIAAQHFDVLFLREDENLRRRKKGVSAELLAEGVEAAIADGARCRTVVTVLDELEATRDVMSRARPGDLVVLCVDQHAKVVAELEDYTNQAGAGSRTTEWQPGDPDLDPREMSDQAALQSAQDEEELRKVLEDQS</sequence>
<dbReference type="RefSeq" id="WP_377821927.1">
    <property type="nucleotide sequence ID" value="NZ_JBHSWJ010000002.1"/>
</dbReference>
<feature type="region of interest" description="Disordered" evidence="1">
    <location>
        <begin position="1"/>
        <end position="31"/>
    </location>
</feature>
<dbReference type="SUPFAM" id="SSF53244">
    <property type="entry name" value="MurD-like peptide ligases, peptide-binding domain"/>
    <property type="match status" value="1"/>
</dbReference>
<keyword evidence="3" id="KW-0436">Ligase</keyword>
<feature type="compositionally biased region" description="Polar residues" evidence="1">
    <location>
        <begin position="209"/>
        <end position="219"/>
    </location>
</feature>
<dbReference type="EMBL" id="JBHSWJ010000002">
    <property type="protein sequence ID" value="MFC6713855.1"/>
    <property type="molecule type" value="Genomic_DNA"/>
</dbReference>
<accession>A0ABW2ASM3</accession>
<proteinExistence type="predicted"/>
<feature type="domain" description="Mur ligase C-terminal" evidence="2">
    <location>
        <begin position="53"/>
        <end position="192"/>
    </location>
</feature>
<keyword evidence="4" id="KW-1185">Reference proteome</keyword>
<feature type="region of interest" description="Disordered" evidence="1">
    <location>
        <begin position="209"/>
        <end position="254"/>
    </location>
</feature>
<name>A0ABW2ASM3_9MICO</name>
<evidence type="ECO:0000313" key="3">
    <source>
        <dbReference type="EMBL" id="MFC6713855.1"/>
    </source>
</evidence>
<dbReference type="GO" id="GO:0016874">
    <property type="term" value="F:ligase activity"/>
    <property type="evidence" value="ECO:0007669"/>
    <property type="project" value="UniProtKB-KW"/>
</dbReference>
<dbReference type="PANTHER" id="PTHR23135:SF18">
    <property type="entry name" value="CYANOPHYCIN SYNTHETASE"/>
    <property type="match status" value="1"/>
</dbReference>